<keyword evidence="3" id="KW-1185">Reference proteome</keyword>
<keyword evidence="1" id="KW-1133">Transmembrane helix</keyword>
<sequence length="43" mass="4783">MSRSQIASELQTKKRERARGLLIETLVGLGVLVWVIAKFATVI</sequence>
<proteinExistence type="predicted"/>
<dbReference type="AlphaFoldDB" id="X7ED82"/>
<accession>X7ED82</accession>
<protein>
    <submittedName>
        <fullName evidence="2">Uncharacterized protein</fullName>
    </submittedName>
</protein>
<keyword evidence="1" id="KW-0472">Membrane</keyword>
<evidence type="ECO:0000313" key="2">
    <source>
        <dbReference type="EMBL" id="ETX13161.1"/>
    </source>
</evidence>
<name>X7ED82_9RHOB</name>
<reference evidence="2 3" key="1">
    <citation type="submission" date="2014-01" db="EMBL/GenBank/DDBJ databases">
        <title>Roseivivax halodurans JCM 10272 Genome Sequencing.</title>
        <authorList>
            <person name="Lai Q."/>
            <person name="Li G."/>
            <person name="Shao Z."/>
        </authorList>
    </citation>
    <scope>NUCLEOTIDE SEQUENCE [LARGE SCALE GENOMIC DNA]</scope>
    <source>
        <strain evidence="2 3">JCM 10272</strain>
    </source>
</reference>
<dbReference type="Proteomes" id="UP000022447">
    <property type="component" value="Unassembled WGS sequence"/>
</dbReference>
<keyword evidence="1" id="KW-0812">Transmembrane</keyword>
<gene>
    <name evidence="2" type="ORF">OCH239_13080</name>
</gene>
<feature type="transmembrane region" description="Helical" evidence="1">
    <location>
        <begin position="21"/>
        <end position="40"/>
    </location>
</feature>
<dbReference type="EMBL" id="JALZ01000035">
    <property type="protein sequence ID" value="ETX13161.1"/>
    <property type="molecule type" value="Genomic_DNA"/>
</dbReference>
<comment type="caution">
    <text evidence="2">The sequence shown here is derived from an EMBL/GenBank/DDBJ whole genome shotgun (WGS) entry which is preliminary data.</text>
</comment>
<dbReference type="RefSeq" id="WP_280111430.1">
    <property type="nucleotide sequence ID" value="NZ_JALZ01000035.1"/>
</dbReference>
<evidence type="ECO:0000256" key="1">
    <source>
        <dbReference type="SAM" id="Phobius"/>
    </source>
</evidence>
<evidence type="ECO:0000313" key="3">
    <source>
        <dbReference type="Proteomes" id="UP000022447"/>
    </source>
</evidence>
<organism evidence="2 3">
    <name type="scientific">Roseivivax halodurans JCM 10272</name>
    <dbReference type="NCBI Taxonomy" id="1449350"/>
    <lineage>
        <taxon>Bacteria</taxon>
        <taxon>Pseudomonadati</taxon>
        <taxon>Pseudomonadota</taxon>
        <taxon>Alphaproteobacteria</taxon>
        <taxon>Rhodobacterales</taxon>
        <taxon>Roseobacteraceae</taxon>
        <taxon>Roseivivax</taxon>
    </lineage>
</organism>